<keyword evidence="1" id="KW-0479">Metal-binding</keyword>
<name>A0A098TJ44_9CYAN</name>
<protein>
    <recommendedName>
        <fullName evidence="4">Blue (type 1) copper domain-containing protein</fullName>
    </recommendedName>
</protein>
<feature type="signal peptide" evidence="3">
    <location>
        <begin position="1"/>
        <end position="19"/>
    </location>
</feature>
<dbReference type="Gene3D" id="2.60.40.420">
    <property type="entry name" value="Cupredoxins - blue copper proteins"/>
    <property type="match status" value="1"/>
</dbReference>
<sequence length="150" mass="16309">MVIGIILWFCLISTPVAFAASPQETTDLAQQPFTEVAIRLGNSANEFRFFPSQLTFTAGKRYKLLLTNPSSQKHYFTAKDFADSIWNQKVEAGNVEIKGAIHEVELKPAATAAWFFVPIKSGTYELYCSVPGHAAAGMTGTLTVSSSGQV</sequence>
<keyword evidence="6" id="KW-1185">Reference proteome</keyword>
<dbReference type="InterPro" id="IPR050845">
    <property type="entry name" value="Cu-binding_ET"/>
</dbReference>
<dbReference type="InterPro" id="IPR008972">
    <property type="entry name" value="Cupredoxin"/>
</dbReference>
<reference evidence="5 6" key="1">
    <citation type="journal article" date="2014" name="Mol. Ecol.">
        <title>Evolution of Synechococcus.</title>
        <authorList>
            <person name="Dvorak P."/>
            <person name="Casamatta D."/>
            <person name="Hasler P."/>
            <person name="Poulickova A."/>
            <person name="Ondrej V."/>
            <person name="Sanges R."/>
        </authorList>
    </citation>
    <scope>NUCLEOTIDE SEQUENCE [LARGE SCALE GENOMIC DNA]</scope>
    <source>
        <strain evidence="5 6">CAUP A 1101</strain>
    </source>
</reference>
<feature type="chain" id="PRO_5001941006" description="Blue (type 1) copper domain-containing protein" evidence="3">
    <location>
        <begin position="20"/>
        <end position="150"/>
    </location>
</feature>
<gene>
    <name evidence="5" type="ORF">DO97_13415</name>
</gene>
<evidence type="ECO:0000256" key="2">
    <source>
        <dbReference type="ARBA" id="ARBA00023008"/>
    </source>
</evidence>
<dbReference type="STRING" id="1497020.DO97_13415"/>
<organism evidence="5 6">
    <name type="scientific">Neosynechococcus sphagnicola sy1</name>
    <dbReference type="NCBI Taxonomy" id="1497020"/>
    <lineage>
        <taxon>Bacteria</taxon>
        <taxon>Bacillati</taxon>
        <taxon>Cyanobacteriota</taxon>
        <taxon>Cyanophyceae</taxon>
        <taxon>Neosynechococcales</taxon>
        <taxon>Neosynechococcaceae</taxon>
        <taxon>Neosynechococcus</taxon>
    </lineage>
</organism>
<dbReference type="GO" id="GO:0005507">
    <property type="term" value="F:copper ion binding"/>
    <property type="evidence" value="ECO:0007669"/>
    <property type="project" value="InterPro"/>
</dbReference>
<dbReference type="InterPro" id="IPR000923">
    <property type="entry name" value="BlueCu_1"/>
</dbReference>
<evidence type="ECO:0000313" key="6">
    <source>
        <dbReference type="Proteomes" id="UP000030170"/>
    </source>
</evidence>
<dbReference type="Proteomes" id="UP000030170">
    <property type="component" value="Unassembled WGS sequence"/>
</dbReference>
<dbReference type="PROSITE" id="PS00079">
    <property type="entry name" value="MULTICOPPER_OXIDASE1"/>
    <property type="match status" value="1"/>
</dbReference>
<keyword evidence="2" id="KW-0186">Copper</keyword>
<evidence type="ECO:0000259" key="4">
    <source>
        <dbReference type="Pfam" id="PF00127"/>
    </source>
</evidence>
<accession>A0A098TJ44</accession>
<dbReference type="InterPro" id="IPR041716">
    <property type="entry name" value="Cupredoxin-like_Cyanobacteria"/>
</dbReference>
<dbReference type="SUPFAM" id="SSF49503">
    <property type="entry name" value="Cupredoxins"/>
    <property type="match status" value="1"/>
</dbReference>
<dbReference type="PANTHER" id="PTHR38439">
    <property type="entry name" value="AURACYANIN-B"/>
    <property type="match status" value="1"/>
</dbReference>
<proteinExistence type="predicted"/>
<dbReference type="OrthoDB" id="9816061at2"/>
<dbReference type="Pfam" id="PF00127">
    <property type="entry name" value="Copper-bind"/>
    <property type="match status" value="1"/>
</dbReference>
<evidence type="ECO:0000256" key="3">
    <source>
        <dbReference type="SAM" id="SignalP"/>
    </source>
</evidence>
<dbReference type="EMBL" id="JJML01000041">
    <property type="protein sequence ID" value="KGF72022.1"/>
    <property type="molecule type" value="Genomic_DNA"/>
</dbReference>
<dbReference type="AlphaFoldDB" id="A0A098TJ44"/>
<evidence type="ECO:0000256" key="1">
    <source>
        <dbReference type="ARBA" id="ARBA00022723"/>
    </source>
</evidence>
<dbReference type="CDD" id="cd04210">
    <property type="entry name" value="Cupredoxin_like_1"/>
    <property type="match status" value="1"/>
</dbReference>
<dbReference type="InterPro" id="IPR033138">
    <property type="entry name" value="Cu_oxidase_CS"/>
</dbReference>
<comment type="caution">
    <text evidence="5">The sequence shown here is derived from an EMBL/GenBank/DDBJ whole genome shotgun (WGS) entry which is preliminary data.</text>
</comment>
<keyword evidence="3" id="KW-0732">Signal</keyword>
<dbReference type="GO" id="GO:0009055">
    <property type="term" value="F:electron transfer activity"/>
    <property type="evidence" value="ECO:0007669"/>
    <property type="project" value="InterPro"/>
</dbReference>
<evidence type="ECO:0000313" key="5">
    <source>
        <dbReference type="EMBL" id="KGF72022.1"/>
    </source>
</evidence>
<dbReference type="PANTHER" id="PTHR38439:SF3">
    <property type="entry name" value="COPPER-RESISTANT CUPROPROTEIN COPI"/>
    <property type="match status" value="1"/>
</dbReference>
<feature type="domain" description="Blue (type 1) copper" evidence="4">
    <location>
        <begin position="39"/>
        <end position="144"/>
    </location>
</feature>